<feature type="coiled-coil region" evidence="1">
    <location>
        <begin position="40"/>
        <end position="103"/>
    </location>
</feature>
<gene>
    <name evidence="3" type="ORF">C2E20_6667</name>
</gene>
<organism evidence="3 4">
    <name type="scientific">Micractinium conductrix</name>
    <dbReference type="NCBI Taxonomy" id="554055"/>
    <lineage>
        <taxon>Eukaryota</taxon>
        <taxon>Viridiplantae</taxon>
        <taxon>Chlorophyta</taxon>
        <taxon>core chlorophytes</taxon>
        <taxon>Trebouxiophyceae</taxon>
        <taxon>Chlorellales</taxon>
        <taxon>Chlorellaceae</taxon>
        <taxon>Chlorella clade</taxon>
        <taxon>Micractinium</taxon>
    </lineage>
</organism>
<keyword evidence="1" id="KW-0175">Coiled coil</keyword>
<evidence type="ECO:0000256" key="1">
    <source>
        <dbReference type="SAM" id="Coils"/>
    </source>
</evidence>
<sequence>MRKRVPGHTSRSRFLPAIDENQRENHGWATVSTALDKRFLRRLRRKMAQRRAAAEAALRERELALVALVAESVQHQEQAAQRQEQLEAALLQVQAERVALDLEQNGQLAGNEALEAVQPGDDDGSDGDGSSSSGGSSGPGRVVMNLFPRLEDEGVGTPNMITPANAGDHAVALPSATSSAGQGGSPAAGAPSAPHPPRTAFCGCNVM</sequence>
<keyword evidence="4" id="KW-1185">Reference proteome</keyword>
<reference evidence="3 4" key="1">
    <citation type="journal article" date="2018" name="Plant J.">
        <title>Genome sequences of Chlorella sorokiniana UTEX 1602 and Micractinium conductrix SAG 241.80: implications to maltose excretion by a green alga.</title>
        <authorList>
            <person name="Arriola M.B."/>
            <person name="Velmurugan N."/>
            <person name="Zhang Y."/>
            <person name="Plunkett M.H."/>
            <person name="Hondzo H."/>
            <person name="Barney B.M."/>
        </authorList>
    </citation>
    <scope>NUCLEOTIDE SEQUENCE [LARGE SCALE GENOMIC DNA]</scope>
    <source>
        <strain evidence="3 4">SAG 241.80</strain>
    </source>
</reference>
<dbReference type="Proteomes" id="UP000239649">
    <property type="component" value="Unassembled WGS sequence"/>
</dbReference>
<dbReference type="EMBL" id="LHPF02000023">
    <property type="protein sequence ID" value="PSC69913.1"/>
    <property type="molecule type" value="Genomic_DNA"/>
</dbReference>
<protein>
    <submittedName>
        <fullName evidence="3">Transcriptional activator hac1</fullName>
    </submittedName>
</protein>
<proteinExistence type="predicted"/>
<evidence type="ECO:0000256" key="2">
    <source>
        <dbReference type="SAM" id="MobiDB-lite"/>
    </source>
</evidence>
<accession>A0A2P6V755</accession>
<evidence type="ECO:0000313" key="4">
    <source>
        <dbReference type="Proteomes" id="UP000239649"/>
    </source>
</evidence>
<comment type="caution">
    <text evidence="3">The sequence shown here is derived from an EMBL/GenBank/DDBJ whole genome shotgun (WGS) entry which is preliminary data.</text>
</comment>
<evidence type="ECO:0000313" key="3">
    <source>
        <dbReference type="EMBL" id="PSC69913.1"/>
    </source>
</evidence>
<feature type="region of interest" description="Disordered" evidence="2">
    <location>
        <begin position="116"/>
        <end position="207"/>
    </location>
</feature>
<dbReference type="AlphaFoldDB" id="A0A2P6V755"/>
<name>A0A2P6V755_9CHLO</name>